<evidence type="ECO:0000313" key="3">
    <source>
        <dbReference type="Proteomes" id="UP001487740"/>
    </source>
</evidence>
<organism evidence="2 3">
    <name type="scientific">Scylla paramamosain</name>
    <name type="common">Mud crab</name>
    <dbReference type="NCBI Taxonomy" id="85552"/>
    <lineage>
        <taxon>Eukaryota</taxon>
        <taxon>Metazoa</taxon>
        <taxon>Ecdysozoa</taxon>
        <taxon>Arthropoda</taxon>
        <taxon>Crustacea</taxon>
        <taxon>Multicrustacea</taxon>
        <taxon>Malacostraca</taxon>
        <taxon>Eumalacostraca</taxon>
        <taxon>Eucarida</taxon>
        <taxon>Decapoda</taxon>
        <taxon>Pleocyemata</taxon>
        <taxon>Brachyura</taxon>
        <taxon>Eubrachyura</taxon>
        <taxon>Portunoidea</taxon>
        <taxon>Portunidae</taxon>
        <taxon>Portuninae</taxon>
        <taxon>Scylla</taxon>
    </lineage>
</organism>
<evidence type="ECO:0008006" key="4">
    <source>
        <dbReference type="Google" id="ProtNLM"/>
    </source>
</evidence>
<dbReference type="AlphaFoldDB" id="A0AAW0TB42"/>
<evidence type="ECO:0000313" key="2">
    <source>
        <dbReference type="EMBL" id="KAK8384865.1"/>
    </source>
</evidence>
<feature type="region of interest" description="Disordered" evidence="1">
    <location>
        <begin position="333"/>
        <end position="404"/>
    </location>
</feature>
<gene>
    <name evidence="2" type="ORF">O3P69_014433</name>
</gene>
<reference evidence="2 3" key="1">
    <citation type="submission" date="2023-03" db="EMBL/GenBank/DDBJ databases">
        <title>High-quality genome of Scylla paramamosain provides insights in environmental adaptation.</title>
        <authorList>
            <person name="Zhang L."/>
        </authorList>
    </citation>
    <scope>NUCLEOTIDE SEQUENCE [LARGE SCALE GENOMIC DNA]</scope>
    <source>
        <strain evidence="2">LZ_2023a</strain>
        <tissue evidence="2">Muscle</tissue>
    </source>
</reference>
<dbReference type="EMBL" id="JARAKH010000034">
    <property type="protein sequence ID" value="KAK8384865.1"/>
    <property type="molecule type" value="Genomic_DNA"/>
</dbReference>
<dbReference type="Proteomes" id="UP001487740">
    <property type="component" value="Unassembled WGS sequence"/>
</dbReference>
<evidence type="ECO:0000256" key="1">
    <source>
        <dbReference type="SAM" id="MobiDB-lite"/>
    </source>
</evidence>
<comment type="caution">
    <text evidence="2">The sequence shown here is derived from an EMBL/GenBank/DDBJ whole genome shotgun (WGS) entry which is preliminary data.</text>
</comment>
<feature type="compositionally biased region" description="Acidic residues" evidence="1">
    <location>
        <begin position="363"/>
        <end position="373"/>
    </location>
</feature>
<proteinExistence type="predicted"/>
<keyword evidence="3" id="KW-1185">Reference proteome</keyword>
<sequence length="404" mass="43433">MGRVRIKHPNPRDIGVRRRLLALLAPTIKVTRLIPASDAVVVLTPTDKDADAIFQDGMPARLSGDGFTPLLPPELRAQRTVICSGLDELIYEHTAEEIAAEVGDQHDWAAVEGVFKFPRSPTVKITFTRADMATKALAEGLHIFCIHVPGHQLRQETYTPLLTCNRCNAVEEHYTRSCLHPADYVRCSECGSREHTFRNCSATTKSCLNCGGDHSARAMRCPTRKEALKKKEEAMRQARTKPGVSFAQATSALLPATPQPPNLGPIDLTKSLTGLMCLLHAHLSNVASPGCFQQTLSASLAENGLPNVKLPPPPPLQAPDAFARAVSLATSLAAPTAPPVSTPSTTAQGVTEASASAASSASEDSEDEDDQQNDVERLLEPPTPTRARDTCPPPSPPSQDSRNN</sequence>
<protein>
    <recommendedName>
        <fullName evidence="4">Gag-like protein</fullName>
    </recommendedName>
</protein>
<feature type="compositionally biased region" description="Low complexity" evidence="1">
    <location>
        <begin position="342"/>
        <end position="362"/>
    </location>
</feature>
<name>A0AAW0TB42_SCYPA</name>
<accession>A0AAW0TB42</accession>